<proteinExistence type="predicted"/>
<feature type="region of interest" description="Disordered" evidence="1">
    <location>
        <begin position="1"/>
        <end position="109"/>
    </location>
</feature>
<accession>A0A8B8UAT0</accession>
<evidence type="ECO:0000313" key="2">
    <source>
        <dbReference type="Proteomes" id="UP000694856"/>
    </source>
</evidence>
<reference evidence="3" key="1">
    <citation type="submission" date="2025-08" db="UniProtKB">
        <authorList>
            <consortium name="RefSeq"/>
        </authorList>
    </citation>
    <scope>IDENTIFICATION</scope>
    <source>
        <tissue evidence="3">Ear skin</tissue>
    </source>
</reference>
<dbReference type="KEGG" id="cfr:116668329"/>
<feature type="compositionally biased region" description="Pro residues" evidence="1">
    <location>
        <begin position="70"/>
        <end position="82"/>
    </location>
</feature>
<dbReference type="GeneID" id="116668329"/>
<dbReference type="AlphaFoldDB" id="A0A8B8UAT0"/>
<organism evidence="2 3">
    <name type="scientific">Camelus ferus</name>
    <name type="common">Wild bactrian camel</name>
    <name type="synonym">Camelus bactrianus ferus</name>
    <dbReference type="NCBI Taxonomy" id="419612"/>
    <lineage>
        <taxon>Eukaryota</taxon>
        <taxon>Metazoa</taxon>
        <taxon>Chordata</taxon>
        <taxon>Craniata</taxon>
        <taxon>Vertebrata</taxon>
        <taxon>Euteleostomi</taxon>
        <taxon>Mammalia</taxon>
        <taxon>Eutheria</taxon>
        <taxon>Laurasiatheria</taxon>
        <taxon>Artiodactyla</taxon>
        <taxon>Tylopoda</taxon>
        <taxon>Camelidae</taxon>
        <taxon>Camelus</taxon>
    </lineage>
</organism>
<protein>
    <submittedName>
        <fullName evidence="3">Formin-like protein 5</fullName>
    </submittedName>
</protein>
<evidence type="ECO:0000256" key="1">
    <source>
        <dbReference type="SAM" id="MobiDB-lite"/>
    </source>
</evidence>
<evidence type="ECO:0000313" key="3">
    <source>
        <dbReference type="RefSeq" id="XP_032351699.1"/>
    </source>
</evidence>
<dbReference type="Proteomes" id="UP000694856">
    <property type="component" value="Chromosome 13"/>
</dbReference>
<gene>
    <name evidence="3" type="primary">LOC116668329</name>
</gene>
<name>A0A8B8UAT0_CAMFR</name>
<dbReference type="RefSeq" id="XP_032351699.1">
    <property type="nucleotide sequence ID" value="XM_032495808.1"/>
</dbReference>
<sequence length="164" mass="16785">MKSPGLAAQRGGEAQILGRAPTEASNSSPRPSKSAKSDPGPRPSASDPRRPPPPLPVVPLGVTAARSPWQEPPGHAPTPPGPGTVFLRLSGPSLAGARRPPSGRLLAEPAVPPPTGRCLALACAQPAAAARDHRADGLALRTRAQLLRRAPAPHLTERNSEPAG</sequence>
<keyword evidence="2" id="KW-1185">Reference proteome</keyword>